<feature type="transmembrane region" description="Helical" evidence="10">
    <location>
        <begin position="361"/>
        <end position="385"/>
    </location>
</feature>
<keyword evidence="12" id="KW-1185">Reference proteome</keyword>
<feature type="transmembrane region" description="Helical" evidence="10">
    <location>
        <begin position="397"/>
        <end position="420"/>
    </location>
</feature>
<reference evidence="11" key="1">
    <citation type="submission" date="2022-10" db="EMBL/GenBank/DDBJ databases">
        <title>Gaoshiqiia sediminis gen. nov., sp. nov., isolated from coastal sediment.</title>
        <authorList>
            <person name="Yu W.X."/>
            <person name="Mu D.S."/>
            <person name="Du J.Z."/>
            <person name="Liang Y.Q."/>
        </authorList>
    </citation>
    <scope>NUCLEOTIDE SEQUENCE</scope>
    <source>
        <strain evidence="11">A06</strain>
    </source>
</reference>
<dbReference type="EMBL" id="JAPAAF010000023">
    <property type="protein sequence ID" value="MCW0483843.1"/>
    <property type="molecule type" value="Genomic_DNA"/>
</dbReference>
<keyword evidence="7" id="KW-0406">Ion transport</keyword>
<evidence type="ECO:0000313" key="12">
    <source>
        <dbReference type="Proteomes" id="UP001163821"/>
    </source>
</evidence>
<keyword evidence="5 10" id="KW-0812">Transmembrane</keyword>
<evidence type="ECO:0000256" key="8">
    <source>
        <dbReference type="ARBA" id="ARBA00023136"/>
    </source>
</evidence>
<dbReference type="Proteomes" id="UP001163821">
    <property type="component" value="Unassembled WGS sequence"/>
</dbReference>
<evidence type="ECO:0000256" key="3">
    <source>
        <dbReference type="ARBA" id="ARBA00022449"/>
    </source>
</evidence>
<dbReference type="PANTHER" id="PTHR43298">
    <property type="entry name" value="MULTIDRUG RESISTANCE PROTEIN NORM-RELATED"/>
    <property type="match status" value="1"/>
</dbReference>
<feature type="transmembrane region" description="Helical" evidence="10">
    <location>
        <begin position="95"/>
        <end position="120"/>
    </location>
</feature>
<feature type="transmembrane region" description="Helical" evidence="10">
    <location>
        <begin position="132"/>
        <end position="153"/>
    </location>
</feature>
<dbReference type="GO" id="GO:0015297">
    <property type="term" value="F:antiporter activity"/>
    <property type="evidence" value="ECO:0007669"/>
    <property type="project" value="UniProtKB-KW"/>
</dbReference>
<feature type="transmembrane region" description="Helical" evidence="10">
    <location>
        <begin position="21"/>
        <end position="43"/>
    </location>
</feature>
<accession>A0AA42C6F0</accession>
<feature type="transmembrane region" description="Helical" evidence="10">
    <location>
        <begin position="63"/>
        <end position="83"/>
    </location>
</feature>
<keyword evidence="6 10" id="KW-1133">Transmembrane helix</keyword>
<feature type="transmembrane region" description="Helical" evidence="10">
    <location>
        <begin position="426"/>
        <end position="446"/>
    </location>
</feature>
<protein>
    <recommendedName>
        <fullName evidence="9">Multidrug-efflux transporter</fullName>
    </recommendedName>
</protein>
<evidence type="ECO:0000256" key="1">
    <source>
        <dbReference type="ARBA" id="ARBA00004651"/>
    </source>
</evidence>
<dbReference type="PIRSF" id="PIRSF006603">
    <property type="entry name" value="DinF"/>
    <property type="match status" value="1"/>
</dbReference>
<evidence type="ECO:0000256" key="9">
    <source>
        <dbReference type="ARBA" id="ARBA00031636"/>
    </source>
</evidence>
<feature type="transmembrane region" description="Helical" evidence="10">
    <location>
        <begin position="287"/>
        <end position="307"/>
    </location>
</feature>
<keyword evidence="4" id="KW-1003">Cell membrane</keyword>
<feature type="transmembrane region" description="Helical" evidence="10">
    <location>
        <begin position="243"/>
        <end position="267"/>
    </location>
</feature>
<dbReference type="InterPro" id="IPR002528">
    <property type="entry name" value="MATE_fam"/>
</dbReference>
<dbReference type="AlphaFoldDB" id="A0AA42C6F0"/>
<evidence type="ECO:0000256" key="10">
    <source>
        <dbReference type="SAM" id="Phobius"/>
    </source>
</evidence>
<evidence type="ECO:0000256" key="4">
    <source>
        <dbReference type="ARBA" id="ARBA00022475"/>
    </source>
</evidence>
<evidence type="ECO:0000256" key="5">
    <source>
        <dbReference type="ARBA" id="ARBA00022692"/>
    </source>
</evidence>
<organism evidence="11 12">
    <name type="scientific">Gaoshiqia sediminis</name>
    <dbReference type="NCBI Taxonomy" id="2986998"/>
    <lineage>
        <taxon>Bacteria</taxon>
        <taxon>Pseudomonadati</taxon>
        <taxon>Bacteroidota</taxon>
        <taxon>Bacteroidia</taxon>
        <taxon>Marinilabiliales</taxon>
        <taxon>Prolixibacteraceae</taxon>
        <taxon>Gaoshiqia</taxon>
    </lineage>
</organism>
<dbReference type="PANTHER" id="PTHR43298:SF2">
    <property type="entry name" value="FMN_FAD EXPORTER YEEO-RELATED"/>
    <property type="match status" value="1"/>
</dbReference>
<dbReference type="PROSITE" id="PS51257">
    <property type="entry name" value="PROKAR_LIPOPROTEIN"/>
    <property type="match status" value="1"/>
</dbReference>
<evidence type="ECO:0000313" key="11">
    <source>
        <dbReference type="EMBL" id="MCW0483843.1"/>
    </source>
</evidence>
<dbReference type="CDD" id="cd13133">
    <property type="entry name" value="MATE_like_7"/>
    <property type="match status" value="1"/>
</dbReference>
<dbReference type="Pfam" id="PF01554">
    <property type="entry name" value="MatE"/>
    <property type="match status" value="2"/>
</dbReference>
<dbReference type="InterPro" id="IPR050222">
    <property type="entry name" value="MATE_MdtK"/>
</dbReference>
<sequence length="462" mass="51007">MIRKYFSGHDDPGGIRELFTLALPMIISTACDGLMTFTDRLFLAKVGSEQMNAAMSGGVTLQVLIFFFVGLTGYSTALVAQFFGAGEKHNAPKAAFQAILVTLAAWPVIILLKPLTFLFFEVMNIPESQIGYQVQYLNILVWGSLFGMMRYTLGCYFTGIGKTRIVMTATIVALVVNVLLDYVLIFGKLGLPQMGIRGAAIATISGAFSAMAILIAVYLGKTNRRQFAVTRSFRFEQWIMKKLFYFGTPAGLEMFLNFLAFSIMISLFHSQGDAVATASTIMFNWDLISFIPLIGMEIAVTSLVGRYMGAGQPEVAQHAAISAIKTGIFYSAVILVLFLFVPESLVRVFSPQAPDPVFEEAVSIAVSMIRIAALYVLAEAVMLALIGALRGAGDTHFTMVASVTVHWITLPILYFALNVFGFSVPFSWFLLVLFFLVFCWVLVIRFRSGKWKKIRMLHPEVT</sequence>
<comment type="subcellular location">
    <subcellularLocation>
        <location evidence="1">Cell membrane</location>
        <topology evidence="1">Multi-pass membrane protein</topology>
    </subcellularLocation>
</comment>
<gene>
    <name evidence="11" type="ORF">N2K84_13960</name>
</gene>
<keyword evidence="8 10" id="KW-0472">Membrane</keyword>
<evidence type="ECO:0000256" key="2">
    <source>
        <dbReference type="ARBA" id="ARBA00022448"/>
    </source>
</evidence>
<dbReference type="RefSeq" id="WP_282592436.1">
    <property type="nucleotide sequence ID" value="NZ_JAPAAF010000023.1"/>
</dbReference>
<keyword evidence="2" id="KW-0813">Transport</keyword>
<dbReference type="InterPro" id="IPR048279">
    <property type="entry name" value="MdtK-like"/>
</dbReference>
<name>A0AA42C6F0_9BACT</name>
<feature type="transmembrane region" description="Helical" evidence="10">
    <location>
        <begin position="165"/>
        <end position="187"/>
    </location>
</feature>
<keyword evidence="3" id="KW-0050">Antiport</keyword>
<proteinExistence type="predicted"/>
<comment type="caution">
    <text evidence="11">The sequence shown here is derived from an EMBL/GenBank/DDBJ whole genome shotgun (WGS) entry which is preliminary data.</text>
</comment>
<dbReference type="NCBIfam" id="TIGR00797">
    <property type="entry name" value="matE"/>
    <property type="match status" value="1"/>
</dbReference>
<feature type="transmembrane region" description="Helical" evidence="10">
    <location>
        <begin position="199"/>
        <end position="222"/>
    </location>
</feature>
<dbReference type="GO" id="GO:0006811">
    <property type="term" value="P:monoatomic ion transport"/>
    <property type="evidence" value="ECO:0007669"/>
    <property type="project" value="UniProtKB-KW"/>
</dbReference>
<feature type="transmembrane region" description="Helical" evidence="10">
    <location>
        <begin position="319"/>
        <end position="341"/>
    </location>
</feature>
<dbReference type="GO" id="GO:0005886">
    <property type="term" value="C:plasma membrane"/>
    <property type="evidence" value="ECO:0007669"/>
    <property type="project" value="UniProtKB-SubCell"/>
</dbReference>
<dbReference type="GO" id="GO:0042910">
    <property type="term" value="F:xenobiotic transmembrane transporter activity"/>
    <property type="evidence" value="ECO:0007669"/>
    <property type="project" value="InterPro"/>
</dbReference>
<evidence type="ECO:0000256" key="7">
    <source>
        <dbReference type="ARBA" id="ARBA00023065"/>
    </source>
</evidence>
<evidence type="ECO:0000256" key="6">
    <source>
        <dbReference type="ARBA" id="ARBA00022989"/>
    </source>
</evidence>